<proteinExistence type="predicted"/>
<reference evidence="1" key="3">
    <citation type="submission" date="2023-07" db="EMBL/GenBank/DDBJ databases">
        <title>An improved reference 1 genome and first organelle genomes of Quercus suber.</title>
        <authorList>
            <consortium name="Genosuber Consortium"/>
            <person name="Usie A."/>
            <person name="Serra O."/>
            <person name="Barros P."/>
        </authorList>
    </citation>
    <scope>NUCLEOTIDE SEQUENCE</scope>
    <source>
        <strain evidence="1">HL8</strain>
        <tissue evidence="1">Leaves</tissue>
    </source>
</reference>
<reference evidence="1" key="2">
    <citation type="journal article" date="2018" name="Sci. Data">
        <title>The draft genome sequence of cork oak.</title>
        <authorList>
            <person name="Ramos A.M."/>
            <person name="Usie A."/>
            <person name="Barbosa P."/>
            <person name="Barros P.M."/>
            <person name="Capote T."/>
            <person name="Chaves I."/>
            <person name="Simoes F."/>
            <person name="Abreu I."/>
            <person name="Carrasquinho I."/>
            <person name="Faro C."/>
            <person name="Guimaraes J.B."/>
            <person name="Mendonca D."/>
            <person name="Nobrega F."/>
            <person name="Rodrigues L."/>
            <person name="Saibo N.J.M."/>
            <person name="Varela M.C."/>
            <person name="Egas C."/>
            <person name="Matos J."/>
            <person name="Miguel C.M."/>
            <person name="Oliveira M.M."/>
            <person name="Ricardo C.P."/>
            <person name="Goncalves S."/>
        </authorList>
    </citation>
    <scope>NUCLEOTIDE SEQUENCE [LARGE SCALE GENOMIC DNA]</scope>
    <source>
        <strain evidence="1">HL8</strain>
    </source>
</reference>
<comment type="caution">
    <text evidence="1">The sequence shown here is derived from an EMBL/GenBank/DDBJ whole genome shotgun (WGS) entry which is preliminary data.</text>
</comment>
<accession>A0AAW0M6R9</accession>
<evidence type="ECO:0000313" key="1">
    <source>
        <dbReference type="EMBL" id="KAK7859360.1"/>
    </source>
</evidence>
<organism evidence="1">
    <name type="scientific">Quercus suber</name>
    <name type="common">Cork oak</name>
    <dbReference type="NCBI Taxonomy" id="58331"/>
    <lineage>
        <taxon>Eukaryota</taxon>
        <taxon>Viridiplantae</taxon>
        <taxon>Streptophyta</taxon>
        <taxon>Embryophyta</taxon>
        <taxon>Tracheophyta</taxon>
        <taxon>Spermatophyta</taxon>
        <taxon>Magnoliopsida</taxon>
        <taxon>eudicotyledons</taxon>
        <taxon>Gunneridae</taxon>
        <taxon>Pentapetalae</taxon>
        <taxon>rosids</taxon>
        <taxon>fabids</taxon>
        <taxon>Fagales</taxon>
        <taxon>Fagaceae</taxon>
        <taxon>Quercus</taxon>
    </lineage>
</organism>
<protein>
    <submittedName>
        <fullName evidence="1">Uncharacterized protein</fullName>
    </submittedName>
</protein>
<dbReference type="PANTHER" id="PTHR35767:SF1">
    <property type="entry name" value="HAPLESS PROTEIN"/>
    <property type="match status" value="1"/>
</dbReference>
<dbReference type="EMBL" id="PKMF04000013">
    <property type="protein sequence ID" value="KAK7859360.1"/>
    <property type="molecule type" value="Genomic_DNA"/>
</dbReference>
<dbReference type="AlphaFoldDB" id="A0AAW0M6R9"/>
<gene>
    <name evidence="1" type="ORF">CFP56_006811</name>
</gene>
<name>A0AAW0M6R9_QUESU</name>
<dbReference type="PANTHER" id="PTHR35767">
    <property type="entry name" value="HAPLESS PROTEIN"/>
    <property type="match status" value="1"/>
</dbReference>
<sequence length="319" mass="36825">MYKILGSRMDCHVTDKHLNYRKYALASRQKDIFCSWPFPEKYLKICFKHGISNVLPPLEPGDSVIQSLRRDVMFKSSKQDNKKADSIDNKAPDFVEQEKLIKNECDSYSNEAISKVSSQECPLFRSSNSDKLEENNSNIASDFMVPRFKPSTTMHSLHPHDNQNGKLQISSKRMRHKRKRHKGKRKKRSMVDILAVAQHCSSEELYRINRIFGCASEKAPKHGGEGNGGMANIENNCESELTDDCLDKKLQKDDCAEKKINMLSKKRWSYNTGKRNQRTFISYVTSHVTCFTHFSYDEKYKEISWSAFILVSCSAFSFE</sequence>
<reference evidence="1" key="1">
    <citation type="submission" date="2017-12" db="EMBL/GenBank/DDBJ databases">
        <authorList>
            <person name="Barbosa P."/>
            <person name="Usie A."/>
            <person name="Ramos A.M."/>
        </authorList>
    </citation>
    <scope>NUCLEOTIDE SEQUENCE</scope>
    <source>
        <strain evidence="1">HL8</strain>
        <tissue evidence="1">Leaves</tissue>
    </source>
</reference>